<organism evidence="4 5">
    <name type="scientific">Dulcicalothrix desertica PCC 7102</name>
    <dbReference type="NCBI Taxonomy" id="232991"/>
    <lineage>
        <taxon>Bacteria</taxon>
        <taxon>Bacillati</taxon>
        <taxon>Cyanobacteriota</taxon>
        <taxon>Cyanophyceae</taxon>
        <taxon>Nostocales</taxon>
        <taxon>Calotrichaceae</taxon>
        <taxon>Dulcicalothrix</taxon>
    </lineage>
</organism>
<evidence type="ECO:0000313" key="4">
    <source>
        <dbReference type="EMBL" id="RUT04756.1"/>
    </source>
</evidence>
<feature type="binding site" evidence="2">
    <location>
        <begin position="225"/>
        <end position="232"/>
    </location>
    <ligand>
        <name>ATP</name>
        <dbReference type="ChEBI" id="CHEBI:30616"/>
    </ligand>
</feature>
<keyword evidence="2" id="KW-0067">ATP-binding</keyword>
<dbReference type="AlphaFoldDB" id="A0A3S1D771"/>
<accession>A0A3S1D771</accession>
<evidence type="ECO:0000313" key="5">
    <source>
        <dbReference type="Proteomes" id="UP000271624"/>
    </source>
</evidence>
<evidence type="ECO:0000259" key="3">
    <source>
        <dbReference type="PROSITE" id="PS51459"/>
    </source>
</evidence>
<keyword evidence="2" id="KW-0547">Nucleotide-binding</keyword>
<sequence>MVQATYVWKPIENLPEDWTEFASTELESLAEIWKAQASKLQKSNALNNFNEKLSREWAIETGIIENIYYIDEPTTQLLIEKGINVDLMPFGTTDKLALEIVPLLNAHQEALEALFNLVQQKRSLSIFFIRELHQIITQHQETVDSVDAFGRKVQVTLLQGQWKKHSNNPTRKDGAYHQYCPPLQVQTEMERLINMHLEHIKEQVTPEIEAAWLHHRFTQIHPFQDGNGRVARALASLVFIQAGCFPLVITRNVKDEYIDALEAADRGNLSNLVHLFTKLQKKLFTKVLSLSENNVIENEVVQQAIIAGITRIKARKEKTITLTQSQLFELAHKLENIAEQKFGLVALELNHNLKQLEEIYFADAEKSNETNNYWFRQQVIQTASSLEYYADTRTYCSWVRLKIKEDRQTEIIISFHALGFEFFGLLAASAFIQYRDISEGQEILVVSPHVLCNEVFQFSHIEQEDSVIQRFNVWLEDVLLVGIDQWRKQL</sequence>
<dbReference type="InterPro" id="IPR036597">
    <property type="entry name" value="Fido-like_dom_sf"/>
</dbReference>
<dbReference type="PROSITE" id="PS51459">
    <property type="entry name" value="FIDO"/>
    <property type="match status" value="1"/>
</dbReference>
<reference evidence="4" key="2">
    <citation type="journal article" date="2019" name="Genome Biol. Evol.">
        <title>Day and night: Metabolic profiles and evolutionary relationships of six axenic non-marine cyanobacteria.</title>
        <authorList>
            <person name="Will S.E."/>
            <person name="Henke P."/>
            <person name="Boedeker C."/>
            <person name="Huang S."/>
            <person name="Brinkmann H."/>
            <person name="Rohde M."/>
            <person name="Jarek M."/>
            <person name="Friedl T."/>
            <person name="Seufert S."/>
            <person name="Schumacher M."/>
            <person name="Overmann J."/>
            <person name="Neumann-Schaal M."/>
            <person name="Petersen J."/>
        </authorList>
    </citation>
    <scope>NUCLEOTIDE SEQUENCE [LARGE SCALE GENOMIC DNA]</scope>
    <source>
        <strain evidence="4">PCC 7102</strain>
    </source>
</reference>
<feature type="active site" evidence="1">
    <location>
        <position position="221"/>
    </location>
</feature>
<dbReference type="SUPFAM" id="SSF140931">
    <property type="entry name" value="Fic-like"/>
    <property type="match status" value="1"/>
</dbReference>
<dbReference type="InterPro" id="IPR040198">
    <property type="entry name" value="Fido_containing"/>
</dbReference>
<comment type="caution">
    <text evidence="4">The sequence shown here is derived from an EMBL/GenBank/DDBJ whole genome shotgun (WGS) entry which is preliminary data.</text>
</comment>
<dbReference type="InterPro" id="IPR003812">
    <property type="entry name" value="Fido"/>
</dbReference>
<dbReference type="PANTHER" id="PTHR13504">
    <property type="entry name" value="FIDO DOMAIN-CONTAINING PROTEIN DDB_G0283145"/>
    <property type="match status" value="1"/>
</dbReference>
<gene>
    <name evidence="4" type="ORF">DSM106972_043250</name>
</gene>
<dbReference type="Proteomes" id="UP000271624">
    <property type="component" value="Unassembled WGS sequence"/>
</dbReference>
<dbReference type="Gene3D" id="1.10.3290.10">
    <property type="entry name" value="Fido-like domain"/>
    <property type="match status" value="1"/>
</dbReference>
<proteinExistence type="predicted"/>
<dbReference type="EMBL" id="RSCL01000010">
    <property type="protein sequence ID" value="RUT04756.1"/>
    <property type="molecule type" value="Genomic_DNA"/>
</dbReference>
<dbReference type="OrthoDB" id="9813719at2"/>
<name>A0A3S1D771_9CYAN</name>
<reference evidence="4" key="1">
    <citation type="submission" date="2018-12" db="EMBL/GenBank/DDBJ databases">
        <authorList>
            <person name="Will S."/>
            <person name="Neumann-Schaal M."/>
            <person name="Henke P."/>
        </authorList>
    </citation>
    <scope>NUCLEOTIDE SEQUENCE</scope>
    <source>
        <strain evidence="4">PCC 7102</strain>
    </source>
</reference>
<dbReference type="Pfam" id="PF02661">
    <property type="entry name" value="Fic"/>
    <property type="match status" value="1"/>
</dbReference>
<evidence type="ECO:0000256" key="1">
    <source>
        <dbReference type="PIRSR" id="PIRSR640198-1"/>
    </source>
</evidence>
<feature type="domain" description="Fido" evidence="3">
    <location>
        <begin position="124"/>
        <end position="278"/>
    </location>
</feature>
<keyword evidence="5" id="KW-1185">Reference proteome</keyword>
<dbReference type="RefSeq" id="WP_127082726.1">
    <property type="nucleotide sequence ID" value="NZ_RSCL01000010.1"/>
</dbReference>
<dbReference type="GO" id="GO:0005524">
    <property type="term" value="F:ATP binding"/>
    <property type="evidence" value="ECO:0007669"/>
    <property type="project" value="UniProtKB-KW"/>
</dbReference>
<evidence type="ECO:0000256" key="2">
    <source>
        <dbReference type="PIRSR" id="PIRSR640198-2"/>
    </source>
</evidence>
<dbReference type="PANTHER" id="PTHR13504:SF38">
    <property type="entry name" value="FIDO DOMAIN-CONTAINING PROTEIN"/>
    <property type="match status" value="1"/>
</dbReference>
<protein>
    <recommendedName>
        <fullName evidence="3">Fido domain-containing protein</fullName>
    </recommendedName>
</protein>